<dbReference type="EMBL" id="CP047593">
    <property type="protein sequence ID" value="QHI70501.1"/>
    <property type="molecule type" value="Genomic_DNA"/>
</dbReference>
<accession>A0A6P1M9D7</accession>
<reference evidence="1 2" key="1">
    <citation type="submission" date="2020-01" db="EMBL/GenBank/DDBJ databases">
        <title>Ponticoccus aerotolerans gen. nov., sp. nov., an anaerobic bacterium and proposal of Ponticoccusceae fam. nov., Ponticoccusles ord. nov. and Ponticoccuse classis nov. in the phylum Kiritimatiellaeota.</title>
        <authorList>
            <person name="Zhou L.Y."/>
            <person name="Du Z.J."/>
        </authorList>
    </citation>
    <scope>NUCLEOTIDE SEQUENCE [LARGE SCALE GENOMIC DNA]</scope>
    <source>
        <strain evidence="1 2">S-5007</strain>
    </source>
</reference>
<dbReference type="Proteomes" id="UP000464954">
    <property type="component" value="Chromosome"/>
</dbReference>
<dbReference type="RefSeq" id="WP_160629677.1">
    <property type="nucleotide sequence ID" value="NZ_CP047593.1"/>
</dbReference>
<evidence type="ECO:0000313" key="1">
    <source>
        <dbReference type="EMBL" id="QHI70501.1"/>
    </source>
</evidence>
<name>A0A6P1M9D7_9BACT</name>
<protein>
    <submittedName>
        <fullName evidence="1">Uncharacterized protein</fullName>
    </submittedName>
</protein>
<dbReference type="KEGG" id="taer:GT409_13980"/>
<evidence type="ECO:0000313" key="2">
    <source>
        <dbReference type="Proteomes" id="UP000464954"/>
    </source>
</evidence>
<gene>
    <name evidence="1" type="ORF">GT409_13980</name>
</gene>
<organism evidence="1 2">
    <name type="scientific">Tichowtungia aerotolerans</name>
    <dbReference type="NCBI Taxonomy" id="2697043"/>
    <lineage>
        <taxon>Bacteria</taxon>
        <taxon>Pseudomonadati</taxon>
        <taxon>Kiritimatiellota</taxon>
        <taxon>Tichowtungiia</taxon>
        <taxon>Tichowtungiales</taxon>
        <taxon>Tichowtungiaceae</taxon>
        <taxon>Tichowtungia</taxon>
    </lineage>
</organism>
<dbReference type="AlphaFoldDB" id="A0A6P1M9D7"/>
<keyword evidence="2" id="KW-1185">Reference proteome</keyword>
<sequence>MEEDKIRRTRKPRKCPKCGSDRIASYLFGMPMFDEKLDRDLEAGRIVLGGCCVADDDPRWKCTDCELDIYGTEPRF</sequence>
<proteinExistence type="predicted"/>